<dbReference type="Gene3D" id="3.90.1150.10">
    <property type="entry name" value="Aspartate Aminotransferase, domain 1"/>
    <property type="match status" value="1"/>
</dbReference>
<dbReference type="FunFam" id="3.40.640.10:FF:000033">
    <property type="entry name" value="Aspartate aminotransferase"/>
    <property type="match status" value="1"/>
</dbReference>
<keyword evidence="4" id="KW-0808">Transferase</keyword>
<evidence type="ECO:0000256" key="5">
    <source>
        <dbReference type="ARBA" id="ARBA00022898"/>
    </source>
</evidence>
<protein>
    <submittedName>
        <fullName evidence="7">Methionine aminotransferase</fullName>
    </submittedName>
</protein>
<reference evidence="7 8" key="1">
    <citation type="submission" date="2018-02" db="EMBL/GenBank/DDBJ databases">
        <title>novel marine gammaproteobacteria from coastal saline agro ecosystem.</title>
        <authorList>
            <person name="Krishnan R."/>
            <person name="Ramesh Kumar N."/>
        </authorList>
    </citation>
    <scope>NUCLEOTIDE SEQUENCE [LARGE SCALE GENOMIC DNA]</scope>
    <source>
        <strain evidence="7 8">228</strain>
    </source>
</reference>
<dbReference type="PANTHER" id="PTHR43807">
    <property type="entry name" value="FI04487P"/>
    <property type="match status" value="1"/>
</dbReference>
<dbReference type="OrthoDB" id="9763453at2"/>
<dbReference type="CDD" id="cd00609">
    <property type="entry name" value="AAT_like"/>
    <property type="match status" value="1"/>
</dbReference>
<dbReference type="Gene3D" id="3.40.640.10">
    <property type="entry name" value="Type I PLP-dependent aspartate aminotransferase-like (Major domain)"/>
    <property type="match status" value="1"/>
</dbReference>
<evidence type="ECO:0000313" key="7">
    <source>
        <dbReference type="EMBL" id="PPC78873.1"/>
    </source>
</evidence>
<dbReference type="NCBIfam" id="NF009079">
    <property type="entry name" value="PRK12414.1"/>
    <property type="match status" value="1"/>
</dbReference>
<dbReference type="InterPro" id="IPR015422">
    <property type="entry name" value="PyrdxlP-dep_Trfase_small"/>
</dbReference>
<dbReference type="InterPro" id="IPR015421">
    <property type="entry name" value="PyrdxlP-dep_Trfase_major"/>
</dbReference>
<dbReference type="Pfam" id="PF00155">
    <property type="entry name" value="Aminotran_1_2"/>
    <property type="match status" value="1"/>
</dbReference>
<proteinExistence type="inferred from homology"/>
<organism evidence="7 8">
    <name type="scientific">Proteobacteria bacterium 228</name>
    <dbReference type="NCBI Taxonomy" id="2083153"/>
    <lineage>
        <taxon>Bacteria</taxon>
        <taxon>Pseudomonadati</taxon>
        <taxon>Pseudomonadota</taxon>
    </lineage>
</organism>
<feature type="domain" description="Aminotransferase class I/classII large" evidence="6">
    <location>
        <begin position="32"/>
        <end position="382"/>
    </location>
</feature>
<dbReference type="InterPro" id="IPR015424">
    <property type="entry name" value="PyrdxlP-dep_Trfase"/>
</dbReference>
<keyword evidence="3 7" id="KW-0032">Aminotransferase</keyword>
<dbReference type="AlphaFoldDB" id="A0A2S5KVY2"/>
<dbReference type="SUPFAM" id="SSF53383">
    <property type="entry name" value="PLP-dependent transferases"/>
    <property type="match status" value="1"/>
</dbReference>
<evidence type="ECO:0000256" key="2">
    <source>
        <dbReference type="ARBA" id="ARBA00007441"/>
    </source>
</evidence>
<dbReference type="GO" id="GO:0030170">
    <property type="term" value="F:pyridoxal phosphate binding"/>
    <property type="evidence" value="ECO:0007669"/>
    <property type="project" value="InterPro"/>
</dbReference>
<comment type="caution">
    <text evidence="7">The sequence shown here is derived from an EMBL/GenBank/DDBJ whole genome shotgun (WGS) entry which is preliminary data.</text>
</comment>
<sequence length="385" mass="42371">MLRSGITSTSKLPDVGATIFSVIGQLAEQYQAINLSQGAPSFPCDPALRALVSQAMEAGHNQYSAMPGYLPLREALALKVEQLYGCRYDAGSNITVVGSASEGLYSAISALVHAGDEVIFFEPAFDSYAPIVRLQGARPIGIKLRAPDFRVDWQEVRAHISPRTRMIIVNTPHNPTATVFADEDIAELVAVTRGTDIVVLSDEVYEHIVFDGQPHRSMARYPELAERAVVVGSFGKTFHVTGWRVGFCLAPAELTEELRKIHQFMMYSADTPMQVAFTQYLADAERYLSLAGFYQAKRDLLRDELAGSRLQLLPSAGSFFMLADYRAISDEPDSQFVQRLIREVGVSTIPMSAFYSDGTDQGVIRLSFAKDDDTLRAGARALCRI</sequence>
<keyword evidence="5" id="KW-0663">Pyridoxal phosphate</keyword>
<evidence type="ECO:0000256" key="1">
    <source>
        <dbReference type="ARBA" id="ARBA00001933"/>
    </source>
</evidence>
<dbReference type="InterPro" id="IPR004839">
    <property type="entry name" value="Aminotransferase_I/II_large"/>
</dbReference>
<dbReference type="EMBL" id="PRLP01000009">
    <property type="protein sequence ID" value="PPC78873.1"/>
    <property type="molecule type" value="Genomic_DNA"/>
</dbReference>
<evidence type="ECO:0000256" key="4">
    <source>
        <dbReference type="ARBA" id="ARBA00022679"/>
    </source>
</evidence>
<comment type="cofactor">
    <cofactor evidence="1">
        <name>pyridoxal 5'-phosphate</name>
        <dbReference type="ChEBI" id="CHEBI:597326"/>
    </cofactor>
</comment>
<dbReference type="InterPro" id="IPR051326">
    <property type="entry name" value="Kynurenine-oxoglutarate_AT"/>
</dbReference>
<evidence type="ECO:0000313" key="8">
    <source>
        <dbReference type="Proteomes" id="UP000238196"/>
    </source>
</evidence>
<name>A0A2S5KVY2_9PROT</name>
<evidence type="ECO:0000256" key="3">
    <source>
        <dbReference type="ARBA" id="ARBA00022576"/>
    </source>
</evidence>
<evidence type="ECO:0000259" key="6">
    <source>
        <dbReference type="Pfam" id="PF00155"/>
    </source>
</evidence>
<dbReference type="PANTHER" id="PTHR43807:SF20">
    <property type="entry name" value="FI04487P"/>
    <property type="match status" value="1"/>
</dbReference>
<dbReference type="GO" id="GO:0005737">
    <property type="term" value="C:cytoplasm"/>
    <property type="evidence" value="ECO:0007669"/>
    <property type="project" value="TreeGrafter"/>
</dbReference>
<dbReference type="Proteomes" id="UP000238196">
    <property type="component" value="Unassembled WGS sequence"/>
</dbReference>
<dbReference type="NCBIfam" id="NF006569">
    <property type="entry name" value="PRK09082.1"/>
    <property type="match status" value="1"/>
</dbReference>
<gene>
    <name evidence="7" type="ORF">C4K68_03275</name>
</gene>
<accession>A0A2S5KVY2</accession>
<comment type="similarity">
    <text evidence="2">Belongs to the class-I pyridoxal-phosphate-dependent aminotransferase family.</text>
</comment>
<dbReference type="GO" id="GO:0016212">
    <property type="term" value="F:kynurenine-oxoglutarate transaminase activity"/>
    <property type="evidence" value="ECO:0007669"/>
    <property type="project" value="TreeGrafter"/>
</dbReference>